<sequence>MASATPRTEIQSVEITPDRPRTGALPRRVGYAGGMTHHTRPGRGQATDQAVGVVGLLLAAGGGRRLGGRPKALLPHRGRPLVEHAVAVLRAGGCSRIHVVLGAEAAAVRARADLSGCVLVDNPSWTEGMGSSLRAGLGSLAGTGAEAVLVSLVDQPGIGPEAVARVLGAYESGASLAAAAYDGERGHPVLFGADHWAGIAATATGDRGARAYLRAHGDAITLVECGDVARPYDIDTETDLVHLE</sequence>
<name>A0A919DJS6_9ACTN</name>
<reference evidence="3" key="1">
    <citation type="journal article" date="2014" name="Int. J. Syst. Evol. Microbiol.">
        <title>Complete genome sequence of Corynebacterium casei LMG S-19264T (=DSM 44701T), isolated from a smear-ripened cheese.</title>
        <authorList>
            <consortium name="US DOE Joint Genome Institute (JGI-PGF)"/>
            <person name="Walter F."/>
            <person name="Albersmeier A."/>
            <person name="Kalinowski J."/>
            <person name="Ruckert C."/>
        </authorList>
    </citation>
    <scope>NUCLEOTIDE SEQUENCE</scope>
    <source>
        <strain evidence="3">CGMCC 4.7403</strain>
    </source>
</reference>
<dbReference type="AlphaFoldDB" id="A0A919DJS6"/>
<dbReference type="Gene3D" id="3.90.550.10">
    <property type="entry name" value="Spore Coat Polysaccharide Biosynthesis Protein SpsA, Chain A"/>
    <property type="match status" value="1"/>
</dbReference>
<organism evidence="3 4">
    <name type="scientific">Streptomyces capitiformicae</name>
    <dbReference type="NCBI Taxonomy" id="2014920"/>
    <lineage>
        <taxon>Bacteria</taxon>
        <taxon>Bacillati</taxon>
        <taxon>Actinomycetota</taxon>
        <taxon>Actinomycetes</taxon>
        <taxon>Kitasatosporales</taxon>
        <taxon>Streptomycetaceae</taxon>
        <taxon>Streptomyces</taxon>
    </lineage>
</organism>
<comment type="caution">
    <text evidence="3">The sequence shown here is derived from an EMBL/GenBank/DDBJ whole genome shotgun (WGS) entry which is preliminary data.</text>
</comment>
<dbReference type="GO" id="GO:0016779">
    <property type="term" value="F:nucleotidyltransferase activity"/>
    <property type="evidence" value="ECO:0007669"/>
    <property type="project" value="UniProtKB-ARBA"/>
</dbReference>
<proteinExistence type="predicted"/>
<evidence type="ECO:0000256" key="1">
    <source>
        <dbReference type="SAM" id="MobiDB-lite"/>
    </source>
</evidence>
<dbReference type="Pfam" id="PF12804">
    <property type="entry name" value="NTP_transf_3"/>
    <property type="match status" value="1"/>
</dbReference>
<dbReference type="Proteomes" id="UP000603227">
    <property type="component" value="Unassembled WGS sequence"/>
</dbReference>
<gene>
    <name evidence="3" type="ORF">GCM10017771_77350</name>
</gene>
<dbReference type="PANTHER" id="PTHR43777:SF1">
    <property type="entry name" value="MOLYBDENUM COFACTOR CYTIDYLYLTRANSFERASE"/>
    <property type="match status" value="1"/>
</dbReference>
<dbReference type="SUPFAM" id="SSF53448">
    <property type="entry name" value="Nucleotide-diphospho-sugar transferases"/>
    <property type="match status" value="1"/>
</dbReference>
<protein>
    <submittedName>
        <fullName evidence="3">4-diphosphocytidyl-2C-methyl-D-erythritol synthase</fullName>
    </submittedName>
</protein>
<evidence type="ECO:0000259" key="2">
    <source>
        <dbReference type="Pfam" id="PF12804"/>
    </source>
</evidence>
<dbReference type="EMBL" id="BNAT01000041">
    <property type="protein sequence ID" value="GHE54911.1"/>
    <property type="molecule type" value="Genomic_DNA"/>
</dbReference>
<reference evidence="3" key="2">
    <citation type="submission" date="2020-09" db="EMBL/GenBank/DDBJ databases">
        <authorList>
            <person name="Sun Q."/>
            <person name="Zhou Y."/>
        </authorList>
    </citation>
    <scope>NUCLEOTIDE SEQUENCE</scope>
    <source>
        <strain evidence="3">CGMCC 4.7403</strain>
    </source>
</reference>
<feature type="compositionally biased region" description="Polar residues" evidence="1">
    <location>
        <begin position="1"/>
        <end position="14"/>
    </location>
</feature>
<keyword evidence="4" id="KW-1185">Reference proteome</keyword>
<dbReference type="CDD" id="cd04182">
    <property type="entry name" value="GT_2_like_f"/>
    <property type="match status" value="1"/>
</dbReference>
<evidence type="ECO:0000313" key="4">
    <source>
        <dbReference type="Proteomes" id="UP000603227"/>
    </source>
</evidence>
<dbReference type="InterPro" id="IPR025877">
    <property type="entry name" value="MobA-like_NTP_Trfase"/>
</dbReference>
<dbReference type="InterPro" id="IPR029044">
    <property type="entry name" value="Nucleotide-diphossugar_trans"/>
</dbReference>
<accession>A0A919DJS6</accession>
<evidence type="ECO:0000313" key="3">
    <source>
        <dbReference type="EMBL" id="GHE54911.1"/>
    </source>
</evidence>
<dbReference type="PANTHER" id="PTHR43777">
    <property type="entry name" value="MOLYBDENUM COFACTOR CYTIDYLYLTRANSFERASE"/>
    <property type="match status" value="1"/>
</dbReference>
<feature type="domain" description="MobA-like NTP transferase" evidence="2">
    <location>
        <begin position="55"/>
        <end position="217"/>
    </location>
</feature>
<feature type="region of interest" description="Disordered" evidence="1">
    <location>
        <begin position="1"/>
        <end position="23"/>
    </location>
</feature>